<sequence length="741" mass="84679">MLQLPSFSVFLASLFFLLMIFKYWKKSQAKGLSKLPPGPKQLPIIGNLHQLIGALPHHAVTDLCNKHGPVMKLQLGELFAVIISSPEAAKEVLKTSELNFAQRPEVYAVEIMAYDHSSIVFAPYNEYCRQLRKISVMELLSANRVRSFRSIREQEVWNLVEFIASSEGHTINLSDKIYTMTNDVVSRAAFGNKCKYQHEFTLLLGEIILLAGGFNIADLYPSLTFLRSMSGMQPALMKIQKKIDEILQDILREHNMKREASRKSFGRLGEDEEDLLDTLLNYEEANKHEFHLTTDQIKAVTMVPSLHSGNNCFYWDIFSAGSETSATTMEWAMSELLKNPRVMEKAQLEVRQVFEGKNKIEEEDVQKLHYLKLVMKETFRFHPPGPLIPREARERCEIGGYTIPAKAKILINAYAIGRDPKLWADPESFQPERFQGSSIDFKGNNFELLPFGAASLLFLIFVLTLEEIQSPRQVACRAKTAAHLGNLHQLIGALPHHAVTNLCKKHGPVMKLQLGKLVLSLFHRWKQKRSIREEEVWDLIEFIASSEDVAISRAAFGNKCKYQHEFTTLVRKSYLLLEALTSLICTLPLHSFPALLKIQKKIDKILEDIVTEHKMKRKASNNTNGDEQDLVDTLLNYEHANKPEFHLTTNQIKTVTMVRSVYSRTIKPFYRSESSAKTIEWAMSELLRNPRVMEKAQSEVPQAFKGKNKIEPKTRMQGLMLLTPCAASLLLCMHLHQYMQY</sequence>
<organism evidence="13">
    <name type="scientific">Prunus dulcis</name>
    <name type="common">Almond</name>
    <name type="synonym">Amygdalus dulcis</name>
    <dbReference type="NCBI Taxonomy" id="3755"/>
    <lineage>
        <taxon>Eukaryota</taxon>
        <taxon>Viridiplantae</taxon>
        <taxon>Streptophyta</taxon>
        <taxon>Embryophyta</taxon>
        <taxon>Tracheophyta</taxon>
        <taxon>Spermatophyta</taxon>
        <taxon>Magnoliopsida</taxon>
        <taxon>eudicotyledons</taxon>
        <taxon>Gunneridae</taxon>
        <taxon>Pentapetalae</taxon>
        <taxon>rosids</taxon>
        <taxon>fabids</taxon>
        <taxon>Rosales</taxon>
        <taxon>Rosaceae</taxon>
        <taxon>Amygdaloideae</taxon>
        <taxon>Amygdaleae</taxon>
        <taxon>Prunus</taxon>
    </lineage>
</organism>
<evidence type="ECO:0000256" key="12">
    <source>
        <dbReference type="SAM" id="Phobius"/>
    </source>
</evidence>
<evidence type="ECO:0000256" key="11">
    <source>
        <dbReference type="ARBA" id="ARBA00023136"/>
    </source>
</evidence>
<keyword evidence="6" id="KW-0479">Metal-binding</keyword>
<dbReference type="GO" id="GO:0016020">
    <property type="term" value="C:membrane"/>
    <property type="evidence" value="ECO:0007669"/>
    <property type="project" value="UniProtKB-SubCell"/>
</dbReference>
<evidence type="ECO:0000256" key="2">
    <source>
        <dbReference type="ARBA" id="ARBA00004370"/>
    </source>
</evidence>
<evidence type="ECO:0000313" key="13">
    <source>
        <dbReference type="EMBL" id="BBG96896.1"/>
    </source>
</evidence>
<proteinExistence type="inferred from homology"/>
<evidence type="ECO:0000256" key="6">
    <source>
        <dbReference type="ARBA" id="ARBA00022723"/>
    </source>
</evidence>
<evidence type="ECO:0000256" key="5">
    <source>
        <dbReference type="ARBA" id="ARBA00022692"/>
    </source>
</evidence>
<dbReference type="Gene3D" id="1.10.630.10">
    <property type="entry name" value="Cytochrome P450"/>
    <property type="match status" value="2"/>
</dbReference>
<comment type="similarity">
    <text evidence="3">Belongs to the cytochrome P450 family.</text>
</comment>
<evidence type="ECO:0000256" key="1">
    <source>
        <dbReference type="ARBA" id="ARBA00001971"/>
    </source>
</evidence>
<dbReference type="AlphaFoldDB" id="A0A4Y1QYE8"/>
<dbReference type="GO" id="GO:0020037">
    <property type="term" value="F:heme binding"/>
    <property type="evidence" value="ECO:0007669"/>
    <property type="project" value="InterPro"/>
</dbReference>
<dbReference type="GO" id="GO:0016705">
    <property type="term" value="F:oxidoreductase activity, acting on paired donors, with incorporation or reduction of molecular oxygen"/>
    <property type="evidence" value="ECO:0007669"/>
    <property type="project" value="InterPro"/>
</dbReference>
<keyword evidence="9" id="KW-0408">Iron</keyword>
<dbReference type="Pfam" id="PF00067">
    <property type="entry name" value="p450"/>
    <property type="match status" value="2"/>
</dbReference>
<protein>
    <submittedName>
        <fullName evidence="13">Cytochrome P450, family 71, subfamily B, polypeptide 34</fullName>
    </submittedName>
</protein>
<dbReference type="InterPro" id="IPR002401">
    <property type="entry name" value="Cyt_P450_E_grp-I"/>
</dbReference>
<dbReference type="PRINTS" id="PR00463">
    <property type="entry name" value="EP450I"/>
</dbReference>
<dbReference type="SUPFAM" id="SSF48264">
    <property type="entry name" value="Cytochrome P450"/>
    <property type="match status" value="2"/>
</dbReference>
<evidence type="ECO:0000256" key="3">
    <source>
        <dbReference type="ARBA" id="ARBA00010617"/>
    </source>
</evidence>
<evidence type="ECO:0000256" key="9">
    <source>
        <dbReference type="ARBA" id="ARBA00023004"/>
    </source>
</evidence>
<accession>A0A4Y1QYE8</accession>
<keyword evidence="5 12" id="KW-0812">Transmembrane</keyword>
<name>A0A4Y1QYE8_PRUDU</name>
<dbReference type="GO" id="GO:0004497">
    <property type="term" value="F:monooxygenase activity"/>
    <property type="evidence" value="ECO:0007669"/>
    <property type="project" value="UniProtKB-KW"/>
</dbReference>
<comment type="subcellular location">
    <subcellularLocation>
        <location evidence="2">Membrane</location>
    </subcellularLocation>
</comment>
<dbReference type="PANTHER" id="PTHR47955:SF9">
    <property type="entry name" value="PREMNASPIRODIENE OXYGENASE-LIKE"/>
    <property type="match status" value="1"/>
</dbReference>
<comment type="cofactor">
    <cofactor evidence="1">
        <name>heme</name>
        <dbReference type="ChEBI" id="CHEBI:30413"/>
    </cofactor>
</comment>
<keyword evidence="11 12" id="KW-0472">Membrane</keyword>
<keyword evidence="7 12" id="KW-1133">Transmembrane helix</keyword>
<dbReference type="FunFam" id="1.10.630.10:FF:000008">
    <property type="entry name" value="Cytochrome P450 71D8"/>
    <property type="match status" value="1"/>
</dbReference>
<keyword evidence="8" id="KW-0560">Oxidoreductase</keyword>
<gene>
    <name evidence="13" type="ORF">Prudu_005848</name>
</gene>
<keyword evidence="4" id="KW-0349">Heme</keyword>
<evidence type="ECO:0000256" key="4">
    <source>
        <dbReference type="ARBA" id="ARBA00022617"/>
    </source>
</evidence>
<evidence type="ECO:0000256" key="8">
    <source>
        <dbReference type="ARBA" id="ARBA00023002"/>
    </source>
</evidence>
<dbReference type="InterPro" id="IPR001128">
    <property type="entry name" value="Cyt_P450"/>
</dbReference>
<evidence type="ECO:0000256" key="7">
    <source>
        <dbReference type="ARBA" id="ARBA00022989"/>
    </source>
</evidence>
<dbReference type="CDD" id="cd11072">
    <property type="entry name" value="CYP71-like"/>
    <property type="match status" value="1"/>
</dbReference>
<evidence type="ECO:0000256" key="10">
    <source>
        <dbReference type="ARBA" id="ARBA00023033"/>
    </source>
</evidence>
<dbReference type="GO" id="GO:0005506">
    <property type="term" value="F:iron ion binding"/>
    <property type="evidence" value="ECO:0007669"/>
    <property type="project" value="InterPro"/>
</dbReference>
<dbReference type="InterPro" id="IPR036396">
    <property type="entry name" value="Cyt_P450_sf"/>
</dbReference>
<reference evidence="13" key="1">
    <citation type="journal article" date="2019" name="Science">
        <title>Mutation of a bHLH transcription factor allowed almond domestication.</title>
        <authorList>
            <person name="Sanchez-Perez R."/>
            <person name="Pavan S."/>
            <person name="Mazzeo R."/>
            <person name="Moldovan C."/>
            <person name="Aiese Cigliano R."/>
            <person name="Del Cueto J."/>
            <person name="Ricciardi F."/>
            <person name="Lotti C."/>
            <person name="Ricciardi L."/>
            <person name="Dicenta F."/>
            <person name="Lopez-Marques R.L."/>
            <person name="Lindberg Moller B."/>
        </authorList>
    </citation>
    <scope>NUCLEOTIDE SEQUENCE</scope>
</reference>
<dbReference type="PANTHER" id="PTHR47955">
    <property type="entry name" value="CYTOCHROME P450 FAMILY 71 PROTEIN"/>
    <property type="match status" value="1"/>
</dbReference>
<keyword evidence="10" id="KW-0503">Monooxygenase</keyword>
<feature type="transmembrane region" description="Helical" evidence="12">
    <location>
        <begin position="6"/>
        <end position="24"/>
    </location>
</feature>
<dbReference type="PRINTS" id="PR00385">
    <property type="entry name" value="P450"/>
</dbReference>
<dbReference type="EMBL" id="AP019298">
    <property type="protein sequence ID" value="BBG96896.1"/>
    <property type="molecule type" value="Genomic_DNA"/>
</dbReference>